<dbReference type="GO" id="GO:0042981">
    <property type="term" value="P:regulation of apoptotic process"/>
    <property type="evidence" value="ECO:0007669"/>
    <property type="project" value="InterPro"/>
</dbReference>
<dbReference type="PROSITE" id="PS50062">
    <property type="entry name" value="BCL2_FAMILY"/>
    <property type="match status" value="1"/>
</dbReference>
<accession>A0A3P8VHY5</accession>
<feature type="domain" description="Bcl-2 Bcl-2 homology region 1-3" evidence="9">
    <location>
        <begin position="144"/>
        <end position="244"/>
    </location>
</feature>
<feature type="region of interest" description="Disordered" evidence="7">
    <location>
        <begin position="74"/>
        <end position="101"/>
    </location>
</feature>
<dbReference type="Pfam" id="PF00452">
    <property type="entry name" value="Bcl-2"/>
    <property type="match status" value="1"/>
</dbReference>
<evidence type="ECO:0000256" key="1">
    <source>
        <dbReference type="ARBA" id="ARBA00004123"/>
    </source>
</evidence>
<dbReference type="PRINTS" id="PR01862">
    <property type="entry name" value="BCL2FAMILY"/>
</dbReference>
<evidence type="ECO:0000256" key="4">
    <source>
        <dbReference type="ARBA" id="ARBA00022490"/>
    </source>
</evidence>
<dbReference type="InterPro" id="IPR013281">
    <property type="entry name" value="Apop_reg_Mc1"/>
</dbReference>
<organism evidence="10 11">
    <name type="scientific">Cynoglossus semilaevis</name>
    <name type="common">Tongue sole</name>
    <dbReference type="NCBI Taxonomy" id="244447"/>
    <lineage>
        <taxon>Eukaryota</taxon>
        <taxon>Metazoa</taxon>
        <taxon>Chordata</taxon>
        <taxon>Craniata</taxon>
        <taxon>Vertebrata</taxon>
        <taxon>Euteleostomi</taxon>
        <taxon>Actinopterygii</taxon>
        <taxon>Neopterygii</taxon>
        <taxon>Teleostei</taxon>
        <taxon>Neoteleostei</taxon>
        <taxon>Acanthomorphata</taxon>
        <taxon>Carangaria</taxon>
        <taxon>Pleuronectiformes</taxon>
        <taxon>Pleuronectoidei</taxon>
        <taxon>Cynoglossidae</taxon>
        <taxon>Cynoglossinae</taxon>
        <taxon>Cynoglossus</taxon>
    </lineage>
</organism>
<keyword evidence="8" id="KW-1133">Transmembrane helix</keyword>
<name>A0A3P8VHY5_CYNSE</name>
<protein>
    <submittedName>
        <fullName evidence="10">MCL1 apoptosis regulator, BCL2 family member b</fullName>
    </submittedName>
</protein>
<dbReference type="GO" id="GO:0008053">
    <property type="term" value="P:mitochondrial fusion"/>
    <property type="evidence" value="ECO:0007669"/>
    <property type="project" value="TreeGrafter"/>
</dbReference>
<dbReference type="Proteomes" id="UP000265120">
    <property type="component" value="Chromosome 13"/>
</dbReference>
<dbReference type="GO" id="GO:0097192">
    <property type="term" value="P:extrinsic apoptotic signaling pathway in absence of ligand"/>
    <property type="evidence" value="ECO:0007669"/>
    <property type="project" value="TreeGrafter"/>
</dbReference>
<evidence type="ECO:0000256" key="7">
    <source>
        <dbReference type="SAM" id="MobiDB-lite"/>
    </source>
</evidence>
<evidence type="ECO:0000259" key="9">
    <source>
        <dbReference type="SMART" id="SM00337"/>
    </source>
</evidence>
<evidence type="ECO:0000256" key="2">
    <source>
        <dbReference type="ARBA" id="ARBA00004496"/>
    </source>
</evidence>
<dbReference type="PRINTS" id="PR01866">
    <property type="entry name" value="APOPREGMCL1"/>
</dbReference>
<comment type="subcellular location">
    <subcellularLocation>
        <location evidence="2">Cytoplasm</location>
    </subcellularLocation>
    <subcellularLocation>
        <location evidence="1">Nucleus</location>
    </subcellularLocation>
</comment>
<evidence type="ECO:0000256" key="8">
    <source>
        <dbReference type="SAM" id="Phobius"/>
    </source>
</evidence>
<dbReference type="AlphaFoldDB" id="A0A3P8VHY5"/>
<reference evidence="10" key="2">
    <citation type="submission" date="2025-08" db="UniProtKB">
        <authorList>
            <consortium name="Ensembl"/>
        </authorList>
    </citation>
    <scope>IDENTIFICATION</scope>
</reference>
<dbReference type="Gene3D" id="1.10.437.10">
    <property type="entry name" value="Blc2-like"/>
    <property type="match status" value="1"/>
</dbReference>
<dbReference type="InterPro" id="IPR036834">
    <property type="entry name" value="Bcl-2-like_sf"/>
</dbReference>
<dbReference type="GO" id="GO:0051400">
    <property type="term" value="F:BH domain binding"/>
    <property type="evidence" value="ECO:0007669"/>
    <property type="project" value="TreeGrafter"/>
</dbReference>
<dbReference type="SMART" id="SM00337">
    <property type="entry name" value="BCL"/>
    <property type="match status" value="1"/>
</dbReference>
<reference evidence="10" key="3">
    <citation type="submission" date="2025-09" db="UniProtKB">
        <authorList>
            <consortium name="Ensembl"/>
        </authorList>
    </citation>
    <scope>IDENTIFICATION</scope>
</reference>
<dbReference type="GO" id="GO:0008630">
    <property type="term" value="P:intrinsic apoptotic signaling pathway in response to DNA damage"/>
    <property type="evidence" value="ECO:0007669"/>
    <property type="project" value="TreeGrafter"/>
</dbReference>
<dbReference type="InterPro" id="IPR046371">
    <property type="entry name" value="Bcl-2_BH1-3"/>
</dbReference>
<proteinExistence type="inferred from homology"/>
<evidence type="ECO:0000256" key="3">
    <source>
        <dbReference type="ARBA" id="ARBA00009458"/>
    </source>
</evidence>
<keyword evidence="8" id="KW-0812">Transmembrane</keyword>
<dbReference type="GO" id="GO:0015267">
    <property type="term" value="F:channel activity"/>
    <property type="evidence" value="ECO:0007669"/>
    <property type="project" value="TreeGrafter"/>
</dbReference>
<dbReference type="STRING" id="244447.ENSCSEP00000014888"/>
<feature type="transmembrane region" description="Helical" evidence="8">
    <location>
        <begin position="262"/>
        <end position="281"/>
    </location>
</feature>
<keyword evidence="6" id="KW-0539">Nucleus</keyword>
<keyword evidence="5" id="KW-0053">Apoptosis</keyword>
<comment type="similarity">
    <text evidence="3">Belongs to the Bcl-2 family.</text>
</comment>
<dbReference type="GO" id="GO:0005741">
    <property type="term" value="C:mitochondrial outer membrane"/>
    <property type="evidence" value="ECO:0007669"/>
    <property type="project" value="TreeGrafter"/>
</dbReference>
<reference evidence="10 11" key="1">
    <citation type="journal article" date="2014" name="Nat. Genet.">
        <title>Whole-genome sequence of a flatfish provides insights into ZW sex chromosome evolution and adaptation to a benthic lifestyle.</title>
        <authorList>
            <person name="Chen S."/>
            <person name="Zhang G."/>
            <person name="Shao C."/>
            <person name="Huang Q."/>
            <person name="Liu G."/>
            <person name="Zhang P."/>
            <person name="Song W."/>
            <person name="An N."/>
            <person name="Chalopin D."/>
            <person name="Volff J.N."/>
            <person name="Hong Y."/>
            <person name="Li Q."/>
            <person name="Sha Z."/>
            <person name="Zhou H."/>
            <person name="Xie M."/>
            <person name="Yu Q."/>
            <person name="Liu Y."/>
            <person name="Xiang H."/>
            <person name="Wang N."/>
            <person name="Wu K."/>
            <person name="Yang C."/>
            <person name="Zhou Q."/>
            <person name="Liao X."/>
            <person name="Yang L."/>
            <person name="Hu Q."/>
            <person name="Zhang J."/>
            <person name="Meng L."/>
            <person name="Jin L."/>
            <person name="Tian Y."/>
            <person name="Lian J."/>
            <person name="Yang J."/>
            <person name="Miao G."/>
            <person name="Liu S."/>
            <person name="Liang Z."/>
            <person name="Yan F."/>
            <person name="Li Y."/>
            <person name="Sun B."/>
            <person name="Zhang H."/>
            <person name="Zhang J."/>
            <person name="Zhu Y."/>
            <person name="Du M."/>
            <person name="Zhao Y."/>
            <person name="Schartl M."/>
            <person name="Tang Q."/>
            <person name="Wang J."/>
        </authorList>
    </citation>
    <scope>NUCLEOTIDE SEQUENCE</scope>
</reference>
<sequence length="304" mass="33685">MNIIKNNQAKLNVATGVLGCFIVPQNGVVNGTMHYGTGNSTPIALASSLSTHNDSMSSVTETQRRPKDLQVNTANGHARKSHCEVDEGSEPCTPEPHSEAELDVSQAGDEVLDTDTKELIFQFYRDFTTHSPSKWGERKALTTMKRVVDDVLEKHRYAYNGMINKLSLENRQGDLTFISSVAKSLFGDGTTNWGRITSLVAFGAVVCQHLKECGQENSTELVGREISSYLLSYQRDWLLKNNSWDGFVEFFRVEDPEATMRNTLLGLFGVAGLGATLALLIRDFNSIGKAFTVAFDAMFLFIRR</sequence>
<evidence type="ECO:0000256" key="6">
    <source>
        <dbReference type="ARBA" id="ARBA00023242"/>
    </source>
</evidence>
<dbReference type="InterPro" id="IPR002475">
    <property type="entry name" value="Bcl2-like"/>
</dbReference>
<dbReference type="FunFam" id="1.10.437.10:FF:000017">
    <property type="entry name" value="MCL1, BCL2 family apoptosis regulator"/>
    <property type="match status" value="1"/>
</dbReference>
<keyword evidence="8" id="KW-0472">Membrane</keyword>
<dbReference type="GeneTree" id="ENSGT01130000278292"/>
<keyword evidence="4" id="KW-0963">Cytoplasm</keyword>
<dbReference type="PANTHER" id="PTHR11256:SF46">
    <property type="entry name" value="INDUCED MYELOID LEUKEMIA CELL DIFFERENTIATION PROTEIN MCL-1"/>
    <property type="match status" value="1"/>
</dbReference>
<dbReference type="InterPro" id="IPR026298">
    <property type="entry name" value="Bcl-2_fam"/>
</dbReference>
<dbReference type="GO" id="GO:0005634">
    <property type="term" value="C:nucleus"/>
    <property type="evidence" value="ECO:0007669"/>
    <property type="project" value="UniProtKB-SubCell"/>
</dbReference>
<dbReference type="GO" id="GO:0001836">
    <property type="term" value="P:release of cytochrome c from mitochondria"/>
    <property type="evidence" value="ECO:0007669"/>
    <property type="project" value="TreeGrafter"/>
</dbReference>
<evidence type="ECO:0000313" key="11">
    <source>
        <dbReference type="Proteomes" id="UP000265120"/>
    </source>
</evidence>
<dbReference type="CDD" id="cd06845">
    <property type="entry name" value="Bcl-2_like"/>
    <property type="match status" value="1"/>
</dbReference>
<dbReference type="InParanoid" id="A0A3P8VHY5"/>
<keyword evidence="11" id="KW-1185">Reference proteome</keyword>
<dbReference type="PANTHER" id="PTHR11256">
    <property type="entry name" value="BCL-2 RELATED"/>
    <property type="match status" value="1"/>
</dbReference>
<evidence type="ECO:0000313" key="10">
    <source>
        <dbReference type="Ensembl" id="ENSCSEP00000014888.1"/>
    </source>
</evidence>
<dbReference type="Ensembl" id="ENSCSET00000015066.1">
    <property type="protein sequence ID" value="ENSCSEP00000014888.1"/>
    <property type="gene ID" value="ENSCSEG00000009577.1"/>
</dbReference>
<dbReference type="SUPFAM" id="SSF56854">
    <property type="entry name" value="Bcl-2 inhibitors of programmed cell death"/>
    <property type="match status" value="1"/>
</dbReference>
<evidence type="ECO:0000256" key="5">
    <source>
        <dbReference type="ARBA" id="ARBA00022703"/>
    </source>
</evidence>